<evidence type="ECO:0000313" key="10">
    <source>
        <dbReference type="EMBL" id="CEM12748.1"/>
    </source>
</evidence>
<evidence type="ECO:0000256" key="8">
    <source>
        <dbReference type="SAM" id="MobiDB-lite"/>
    </source>
</evidence>
<evidence type="ECO:0000256" key="2">
    <source>
        <dbReference type="ARBA" id="ARBA00004319"/>
    </source>
</evidence>
<comment type="similarity">
    <text evidence="3">Belongs to the protein disulfide isomerase family.</text>
</comment>
<feature type="domain" description="Thioredoxin" evidence="9">
    <location>
        <begin position="171"/>
        <end position="335"/>
    </location>
</feature>
<keyword evidence="5" id="KW-0256">Endoplasmic reticulum</keyword>
<organism evidence="10 11">
    <name type="scientific">Vitrella brassicaformis (strain CCMP3155)</name>
    <dbReference type="NCBI Taxonomy" id="1169540"/>
    <lineage>
        <taxon>Eukaryota</taxon>
        <taxon>Sar</taxon>
        <taxon>Alveolata</taxon>
        <taxon>Colpodellida</taxon>
        <taxon>Vitrellaceae</taxon>
        <taxon>Vitrella</taxon>
    </lineage>
</organism>
<evidence type="ECO:0000256" key="1">
    <source>
        <dbReference type="ARBA" id="ARBA00001182"/>
    </source>
</evidence>
<name>A0A0G4FHH0_VITBC</name>
<dbReference type="PANTHER" id="PTHR18929:SF132">
    <property type="entry name" value="PROTEIN DISULFIDE-ISOMERASE A3"/>
    <property type="match status" value="1"/>
</dbReference>
<dbReference type="PANTHER" id="PTHR18929">
    <property type="entry name" value="PROTEIN DISULFIDE ISOMERASE"/>
    <property type="match status" value="1"/>
</dbReference>
<evidence type="ECO:0000256" key="4">
    <source>
        <dbReference type="ARBA" id="ARBA00012723"/>
    </source>
</evidence>
<dbReference type="InterPro" id="IPR013766">
    <property type="entry name" value="Thioredoxin_domain"/>
</dbReference>
<dbReference type="AlphaFoldDB" id="A0A0G4FHH0"/>
<comment type="catalytic activity">
    <reaction evidence="1">
        <text>Catalyzes the rearrangement of -S-S- bonds in proteins.</text>
        <dbReference type="EC" id="5.3.4.1"/>
    </reaction>
</comment>
<evidence type="ECO:0000256" key="6">
    <source>
        <dbReference type="ARBA" id="ARBA00023235"/>
    </source>
</evidence>
<dbReference type="OrthoDB" id="72053at2759"/>
<gene>
    <name evidence="10" type="ORF">Vbra_15449</name>
</gene>
<protein>
    <recommendedName>
        <fullName evidence="4">protein disulfide-isomerase</fullName>
        <ecNumber evidence="4">5.3.4.1</ecNumber>
    </recommendedName>
</protein>
<dbReference type="GO" id="GO:0006457">
    <property type="term" value="P:protein folding"/>
    <property type="evidence" value="ECO:0007669"/>
    <property type="project" value="TreeGrafter"/>
</dbReference>
<dbReference type="VEuPathDB" id="CryptoDB:Vbra_15449"/>
<dbReference type="Pfam" id="PF00085">
    <property type="entry name" value="Thioredoxin"/>
    <property type="match status" value="1"/>
</dbReference>
<dbReference type="Proteomes" id="UP000041254">
    <property type="component" value="Unassembled WGS sequence"/>
</dbReference>
<dbReference type="PROSITE" id="PS51352">
    <property type="entry name" value="THIOREDOXIN_2"/>
    <property type="match status" value="1"/>
</dbReference>
<dbReference type="SUPFAM" id="SSF52833">
    <property type="entry name" value="Thioredoxin-like"/>
    <property type="match status" value="1"/>
</dbReference>
<dbReference type="EC" id="5.3.4.1" evidence="4"/>
<evidence type="ECO:0000259" key="9">
    <source>
        <dbReference type="PROSITE" id="PS51352"/>
    </source>
</evidence>
<feature type="region of interest" description="Disordered" evidence="8">
    <location>
        <begin position="1"/>
        <end position="48"/>
    </location>
</feature>
<evidence type="ECO:0000256" key="3">
    <source>
        <dbReference type="ARBA" id="ARBA00006347"/>
    </source>
</evidence>
<feature type="compositionally biased region" description="Polar residues" evidence="8">
    <location>
        <begin position="1"/>
        <end position="31"/>
    </location>
</feature>
<dbReference type="InParanoid" id="A0A0G4FHH0"/>
<reference evidence="10 11" key="1">
    <citation type="submission" date="2014-11" db="EMBL/GenBank/DDBJ databases">
        <authorList>
            <person name="Zhu J."/>
            <person name="Qi W."/>
            <person name="Song R."/>
        </authorList>
    </citation>
    <scope>NUCLEOTIDE SEQUENCE [LARGE SCALE GENOMIC DNA]</scope>
</reference>
<evidence type="ECO:0000313" key="11">
    <source>
        <dbReference type="Proteomes" id="UP000041254"/>
    </source>
</evidence>
<dbReference type="PROSITE" id="PS00194">
    <property type="entry name" value="THIOREDOXIN_1"/>
    <property type="match status" value="1"/>
</dbReference>
<dbReference type="EMBL" id="CDMY01000436">
    <property type="protein sequence ID" value="CEM12748.1"/>
    <property type="molecule type" value="Genomic_DNA"/>
</dbReference>
<keyword evidence="7" id="KW-0676">Redox-active center</keyword>
<dbReference type="GO" id="GO:0034976">
    <property type="term" value="P:response to endoplasmic reticulum stress"/>
    <property type="evidence" value="ECO:0007669"/>
    <property type="project" value="TreeGrafter"/>
</dbReference>
<dbReference type="PhylomeDB" id="A0A0G4FHH0"/>
<keyword evidence="6" id="KW-0413">Isomerase</keyword>
<dbReference type="InterPro" id="IPR036249">
    <property type="entry name" value="Thioredoxin-like_sf"/>
</dbReference>
<accession>A0A0G4FHH0</accession>
<keyword evidence="11" id="KW-1185">Reference proteome</keyword>
<dbReference type="GO" id="GO:0005788">
    <property type="term" value="C:endoplasmic reticulum lumen"/>
    <property type="evidence" value="ECO:0007669"/>
    <property type="project" value="UniProtKB-SubCell"/>
</dbReference>
<dbReference type="Gene3D" id="3.40.30.10">
    <property type="entry name" value="Glutaredoxin"/>
    <property type="match status" value="2"/>
</dbReference>
<comment type="subcellular location">
    <subcellularLocation>
        <location evidence="2">Endoplasmic reticulum lumen</location>
    </subcellularLocation>
</comment>
<dbReference type="STRING" id="1169540.A0A0G4FHH0"/>
<sequence length="342" mass="39324">MGNGSVNETVGEESGSSDCGQEGTNETQPLGSSELKERTQLSESGESNRRLRRAMRLFDWTPETENAIKRDRVKTLLLMFYDAEADYALRCETALEHVAYVFRAEQILHVYVSIDNLASFRSLLRDDPETDAPFALILERRARFRKYLLEAPAHGEGLIGVDIMKTRVDLVCSPNSLAAFAQAYFDGKLSPWLRSEEAYDESDDTLVRQLVGRQFDHKVMASNVDVLVFFYAPWCGHCKRFEAKFRQLAERLRNVKTLEFYKMDMTRNDVQHPSIDIDRVPYVRLFPADDKTDVRVFDHSQSDVLAYGTQFLLNEVSIVIDLEQANRERMRQDQAKQPETDL</sequence>
<dbReference type="GO" id="GO:0003756">
    <property type="term" value="F:protein disulfide isomerase activity"/>
    <property type="evidence" value="ECO:0007669"/>
    <property type="project" value="UniProtKB-EC"/>
</dbReference>
<proteinExistence type="inferred from homology"/>
<dbReference type="InterPro" id="IPR017937">
    <property type="entry name" value="Thioredoxin_CS"/>
</dbReference>
<evidence type="ECO:0000256" key="5">
    <source>
        <dbReference type="ARBA" id="ARBA00022824"/>
    </source>
</evidence>
<evidence type="ECO:0000256" key="7">
    <source>
        <dbReference type="ARBA" id="ARBA00023284"/>
    </source>
</evidence>